<evidence type="ECO:0000313" key="23">
    <source>
        <dbReference type="Proteomes" id="UP000320176"/>
    </source>
</evidence>
<evidence type="ECO:0000259" key="20">
    <source>
        <dbReference type="PROSITE" id="PS50110"/>
    </source>
</evidence>
<sequence length="1985" mass="220515">MFKIGVRNSASSQPIFYDGLVDRSGIPVAWSEARTAEDSSGNRLLSDRYRIIRELQDVPSVNCWLTLDETTNTRCVVRDLPQNLFFQGLKARLENEAGLLAEVDCASYCAMQQFELRDQKLRLVYPWIEGQSLQRIVDRQPPTAHQAMSWICDLLTALCKIHELGVVHRDVRPSHVVIRQGGSAVLAGYGPVWRAALMSGDSHRGREIASFASPELAGIIKQDIGPTSDLYSIGLLLYHMLTQRMPFSGDTVSEILFQQSTIGLSVANVPVQAPPYLISFLEHLTRKEPRERYQSAESALRDAESIRDAIERGDLECPLALGHRDSRSVIIDPAFISRESDVDTIHSCLGDALSGGWQRIAISGVPGIGKSRLIEESVQRATRMGFQVLIGEASGSEVEEPAGIWLRMVNQLADLLSSERELRRRVAQVMADHRDELLTAMPRLANALDWTESSDKPRSRSATVACDHELEGPYELGQCRIVTAFATLMTHLGAIDHPVLMVLDDCELLDEMSRRILSQVLNADATHQTLIFGFRDDVESAQPYLAMLDSCTHLALKPMNDEGISQLCESMAGHLPASAIKVVRDYAKGNPFMAATVLRGMIDSEVLHPEKDCWSIDSEKLREFQVAESAGDVFEGQFSQLPASSRDFLVAAAVVGNQFSMESVVALTEMDSFETHRHLAIAREHRLIWSKPDGGFAFVQDNVRQTILHSVTEDHLRELHRRFARHLQATQPTKCFELAHHFDAAGMHREALPHAVNAAIHARQRYSLDGATRYLQIAIRAFPHAQSVTRHFVEMMMSEVLLLQGEFDQAERWLDWSAASAISESDKAAVAMRRGELSFKRGKKGQAIAYFETALRQLGQPVSNSRTALLKNLICEISIQMIHTFLPSRISRREREPDPTEKLCLHLYSKLAHTYWYTRDRFHTLWAHLRGLNQAERFTESTELAQAYSEHAPVMNLMGMHQRGLRYAQLALDMRHDRNDVWGQGQTLNFLSMLLYSSSQFEKCIEQSRQSVEILTRTGDRWDIYVARYQLAAACLRQGRLRDALDEARAAYRFAIQNGDDHATGKLIDIWAQASLGKLPADVLNTELSRDVYDPQRLCQIKLAEGVNAFYQNDMDHAVDALRDSVAIAQRASLVNAYTAPASIWLVTAMRRRYELSTPISLRKRNRSLREIEAAAKRALKIARRFTNDLPHALRECAAVAGMRGQFHKSKRCFRESLNVATQQDADWEHAQTVLMFQQYAQELGWTVDQRVLRHAEQTNNRVRLSVGCDDDDGSLSLVDRFDSLLDAGRQIATSLSPDDIRNQVLLAATKIFRGDRVLIVEQSVDGGRSVTTPIDAPFDAAIVSRAERTGGTVITDRENVSSNESHSQASTARTDSYGAFLCTPIRAHGDIIAYLYVANSHMAGMYGDDEIRIANYLASAAGGAMEKADGFAQLERLNQTLEVKVQDRTAALVRHSKELQETADRLQAAQQDLNAAKEAAEAANDAKSEFLARMSHEIRTPITAVLGYTELMLRGIDSDPDKRRHDLQTIHANGTHLLHIVNDILDLSKIEAKCIDVEQLPCSPAKIVGEVVESMSAKASEKQIELRLAFDSNIPETISSDPTRLRQILINLIGNAIKFTHRGSVLVSVSGSSTTIKVVIQDTGIGMTPSQMERVFDPFTQADTSTTRRYGGTGLGLSISKQLATSLGGDLTVSSQMGVGSSFTLTVATNTNKSVRMLSKDSAAEVAGGESDAAWVRVDLTGIHVLVVDDAPTNRDLITRLLSVAGAKVQSTEDGQQAIEVLKERDSRIDVILMDMQMPVLDGYTATRCLRDSGLNTPIIAMTANTMLGDDAKCKAAGCSDYLSKPLDLDLLTRRVRDWAKGRHCIPINPVPHESTDESSLADETLPSNWLRKYAVDFASKVLAELPQLQQMCRTGDFSAVAKRAHWMKGSGGTVGLKNITVLAKACEESAKRSSETDTLDALDRIDQYIDKLLNEHTVNMHCG</sequence>
<dbReference type="GO" id="GO:0009927">
    <property type="term" value="F:histidine phosphotransfer kinase activity"/>
    <property type="evidence" value="ECO:0007669"/>
    <property type="project" value="TreeGrafter"/>
</dbReference>
<dbReference type="Gene3D" id="3.30.450.40">
    <property type="match status" value="1"/>
</dbReference>
<dbReference type="InterPro" id="IPR036641">
    <property type="entry name" value="HPT_dom_sf"/>
</dbReference>
<evidence type="ECO:0000256" key="3">
    <source>
        <dbReference type="ARBA" id="ARBA00012438"/>
    </source>
</evidence>
<evidence type="ECO:0000256" key="10">
    <source>
        <dbReference type="ARBA" id="ARBA00022777"/>
    </source>
</evidence>
<dbReference type="FunFam" id="1.10.287.130:FF:000038">
    <property type="entry name" value="Sensory transduction histidine kinase"/>
    <property type="match status" value="1"/>
</dbReference>
<dbReference type="PROSITE" id="PS50109">
    <property type="entry name" value="HIS_KIN"/>
    <property type="match status" value="1"/>
</dbReference>
<dbReference type="InterPro" id="IPR001789">
    <property type="entry name" value="Sig_transdc_resp-reg_receiver"/>
</dbReference>
<evidence type="ECO:0000256" key="16">
    <source>
        <dbReference type="PROSITE-ProRule" id="PRU00169"/>
    </source>
</evidence>
<dbReference type="Pfam" id="PF01590">
    <property type="entry name" value="GAF"/>
    <property type="match status" value="1"/>
</dbReference>
<evidence type="ECO:0000256" key="11">
    <source>
        <dbReference type="ARBA" id="ARBA00022840"/>
    </source>
</evidence>
<dbReference type="SMART" id="SM00028">
    <property type="entry name" value="TPR"/>
    <property type="match status" value="3"/>
</dbReference>
<dbReference type="SMART" id="SM00387">
    <property type="entry name" value="HATPase_c"/>
    <property type="match status" value="1"/>
</dbReference>
<proteinExistence type="predicted"/>
<keyword evidence="14" id="KW-0472">Membrane</keyword>
<keyword evidence="8" id="KW-0812">Transmembrane</keyword>
<evidence type="ECO:0000256" key="14">
    <source>
        <dbReference type="ARBA" id="ARBA00023136"/>
    </source>
</evidence>
<dbReference type="RefSeq" id="WP_146518796.1">
    <property type="nucleotide sequence ID" value="NZ_CP151726.1"/>
</dbReference>
<dbReference type="Pfam" id="PF00069">
    <property type="entry name" value="Pkinase"/>
    <property type="match status" value="1"/>
</dbReference>
<evidence type="ECO:0000256" key="17">
    <source>
        <dbReference type="SAM" id="Coils"/>
    </source>
</evidence>
<evidence type="ECO:0000259" key="19">
    <source>
        <dbReference type="PROSITE" id="PS50109"/>
    </source>
</evidence>
<keyword evidence="5" id="KW-0997">Cell inner membrane</keyword>
<feature type="modified residue" description="Phosphohistidine" evidence="15">
    <location>
        <position position="1927"/>
    </location>
</feature>
<evidence type="ECO:0000256" key="2">
    <source>
        <dbReference type="ARBA" id="ARBA00004429"/>
    </source>
</evidence>
<keyword evidence="4" id="KW-1003">Cell membrane</keyword>
<dbReference type="Pfam" id="PF01627">
    <property type="entry name" value="Hpt"/>
    <property type="match status" value="1"/>
</dbReference>
<dbReference type="CDD" id="cd16922">
    <property type="entry name" value="HATPase_EvgS-ArcB-TorS-like"/>
    <property type="match status" value="1"/>
</dbReference>
<dbReference type="CDD" id="cd17546">
    <property type="entry name" value="REC_hyHK_CKI1_RcsC-like"/>
    <property type="match status" value="1"/>
</dbReference>
<dbReference type="SMART" id="SM00388">
    <property type="entry name" value="HisKA"/>
    <property type="match status" value="1"/>
</dbReference>
<feature type="coiled-coil region" evidence="17">
    <location>
        <begin position="1453"/>
        <end position="1494"/>
    </location>
</feature>
<evidence type="ECO:0000256" key="15">
    <source>
        <dbReference type="PROSITE-ProRule" id="PRU00110"/>
    </source>
</evidence>
<dbReference type="Gene3D" id="3.30.565.10">
    <property type="entry name" value="Histidine kinase-like ATPase, C-terminal domain"/>
    <property type="match status" value="1"/>
</dbReference>
<dbReference type="InterPro" id="IPR041664">
    <property type="entry name" value="AAA_16"/>
</dbReference>
<dbReference type="InterPro" id="IPR003018">
    <property type="entry name" value="GAF"/>
</dbReference>
<keyword evidence="6 16" id="KW-0597">Phosphoprotein</keyword>
<evidence type="ECO:0000256" key="12">
    <source>
        <dbReference type="ARBA" id="ARBA00022989"/>
    </source>
</evidence>
<feature type="domain" description="Histidine kinase" evidence="19">
    <location>
        <begin position="1494"/>
        <end position="1712"/>
    </location>
</feature>
<dbReference type="InterPro" id="IPR005467">
    <property type="entry name" value="His_kinase_dom"/>
</dbReference>
<dbReference type="SMART" id="SM00448">
    <property type="entry name" value="REC"/>
    <property type="match status" value="1"/>
</dbReference>
<dbReference type="SUPFAM" id="SSF55874">
    <property type="entry name" value="ATPase domain of HSP90 chaperone/DNA topoisomerase II/histidine kinase"/>
    <property type="match status" value="1"/>
</dbReference>
<dbReference type="PANTHER" id="PTHR43047:SF72">
    <property type="entry name" value="OSMOSENSING HISTIDINE PROTEIN KINASE SLN1"/>
    <property type="match status" value="1"/>
</dbReference>
<feature type="domain" description="Response regulatory" evidence="20">
    <location>
        <begin position="1745"/>
        <end position="1861"/>
    </location>
</feature>
<dbReference type="PROSITE" id="PS50894">
    <property type="entry name" value="HPT"/>
    <property type="match status" value="1"/>
</dbReference>
<dbReference type="Gene3D" id="3.40.50.2300">
    <property type="match status" value="1"/>
</dbReference>
<keyword evidence="17" id="KW-0175">Coiled coil</keyword>
<dbReference type="Proteomes" id="UP000320176">
    <property type="component" value="Unassembled WGS sequence"/>
</dbReference>
<dbReference type="InterPro" id="IPR003594">
    <property type="entry name" value="HATPase_dom"/>
</dbReference>
<evidence type="ECO:0000256" key="6">
    <source>
        <dbReference type="ARBA" id="ARBA00022553"/>
    </source>
</evidence>
<dbReference type="EMBL" id="SJPN01000002">
    <property type="protein sequence ID" value="TWU05563.1"/>
    <property type="molecule type" value="Genomic_DNA"/>
</dbReference>
<dbReference type="InterPro" id="IPR011990">
    <property type="entry name" value="TPR-like_helical_dom_sf"/>
</dbReference>
<dbReference type="Gene3D" id="1.10.510.10">
    <property type="entry name" value="Transferase(Phosphotransferase) domain 1"/>
    <property type="match status" value="1"/>
</dbReference>
<dbReference type="SUPFAM" id="SSF47226">
    <property type="entry name" value="Histidine-containing phosphotransfer domain, HPT domain"/>
    <property type="match status" value="1"/>
</dbReference>
<keyword evidence="10" id="KW-0418">Kinase</keyword>
<dbReference type="Gene3D" id="1.20.120.160">
    <property type="entry name" value="HPT domain"/>
    <property type="match status" value="1"/>
</dbReference>
<dbReference type="SUPFAM" id="SSF48452">
    <property type="entry name" value="TPR-like"/>
    <property type="match status" value="2"/>
</dbReference>
<dbReference type="GO" id="GO:0005524">
    <property type="term" value="F:ATP binding"/>
    <property type="evidence" value="ECO:0007669"/>
    <property type="project" value="UniProtKB-KW"/>
</dbReference>
<dbReference type="SMART" id="SM00220">
    <property type="entry name" value="S_TKc"/>
    <property type="match status" value="1"/>
</dbReference>
<dbReference type="SUPFAM" id="SSF47384">
    <property type="entry name" value="Homodimeric domain of signal transducing histidine kinase"/>
    <property type="match status" value="1"/>
</dbReference>
<feature type="domain" description="HPt" evidence="21">
    <location>
        <begin position="1888"/>
        <end position="1978"/>
    </location>
</feature>
<feature type="domain" description="Protein kinase" evidence="18">
    <location>
        <begin position="49"/>
        <end position="306"/>
    </location>
</feature>
<dbReference type="Gene3D" id="3.40.50.300">
    <property type="entry name" value="P-loop containing nucleotide triphosphate hydrolases"/>
    <property type="match status" value="1"/>
</dbReference>
<dbReference type="SUPFAM" id="SSF55781">
    <property type="entry name" value="GAF domain-like"/>
    <property type="match status" value="1"/>
</dbReference>
<dbReference type="Pfam" id="PF00072">
    <property type="entry name" value="Response_reg"/>
    <property type="match status" value="1"/>
</dbReference>
<keyword evidence="9" id="KW-0547">Nucleotide-binding</keyword>
<dbReference type="InterPro" id="IPR004358">
    <property type="entry name" value="Sig_transdc_His_kin-like_C"/>
</dbReference>
<dbReference type="SUPFAM" id="SSF56112">
    <property type="entry name" value="Protein kinase-like (PK-like)"/>
    <property type="match status" value="1"/>
</dbReference>
<dbReference type="InterPro" id="IPR019734">
    <property type="entry name" value="TPR_rpt"/>
</dbReference>
<name>A0A5C6B016_9BACT</name>
<keyword evidence="23" id="KW-1185">Reference proteome</keyword>
<dbReference type="SUPFAM" id="SSF52172">
    <property type="entry name" value="CheY-like"/>
    <property type="match status" value="1"/>
</dbReference>
<organism evidence="22 23">
    <name type="scientific">Stieleria varia</name>
    <dbReference type="NCBI Taxonomy" id="2528005"/>
    <lineage>
        <taxon>Bacteria</taxon>
        <taxon>Pseudomonadati</taxon>
        <taxon>Planctomycetota</taxon>
        <taxon>Planctomycetia</taxon>
        <taxon>Pirellulales</taxon>
        <taxon>Pirellulaceae</taxon>
        <taxon>Stieleria</taxon>
    </lineage>
</organism>
<dbReference type="Pfam" id="PF13191">
    <property type="entry name" value="AAA_16"/>
    <property type="match status" value="1"/>
</dbReference>
<dbReference type="InterPro" id="IPR011006">
    <property type="entry name" value="CheY-like_superfamily"/>
</dbReference>
<dbReference type="InterPro" id="IPR000719">
    <property type="entry name" value="Prot_kinase_dom"/>
</dbReference>
<keyword evidence="7 22" id="KW-0808">Transferase</keyword>
<dbReference type="InterPro" id="IPR029016">
    <property type="entry name" value="GAF-like_dom_sf"/>
</dbReference>
<evidence type="ECO:0000256" key="5">
    <source>
        <dbReference type="ARBA" id="ARBA00022519"/>
    </source>
</evidence>
<gene>
    <name evidence="22" type="primary">evgS</name>
    <name evidence="22" type="ORF">Pla52n_12770</name>
</gene>
<accession>A0A5C6B016</accession>
<comment type="subcellular location">
    <subcellularLocation>
        <location evidence="2">Cell inner membrane</location>
        <topology evidence="2">Multi-pass membrane protein</topology>
    </subcellularLocation>
</comment>
<dbReference type="InterPro" id="IPR036890">
    <property type="entry name" value="HATPase_C_sf"/>
</dbReference>
<evidence type="ECO:0000256" key="1">
    <source>
        <dbReference type="ARBA" id="ARBA00000085"/>
    </source>
</evidence>
<dbReference type="InterPro" id="IPR027417">
    <property type="entry name" value="P-loop_NTPase"/>
</dbReference>
<evidence type="ECO:0000259" key="21">
    <source>
        <dbReference type="PROSITE" id="PS50894"/>
    </source>
</evidence>
<dbReference type="PRINTS" id="PR00344">
    <property type="entry name" value="BCTRLSENSOR"/>
</dbReference>
<dbReference type="PROSITE" id="PS50011">
    <property type="entry name" value="PROTEIN_KINASE_DOM"/>
    <property type="match status" value="1"/>
</dbReference>
<dbReference type="GO" id="GO:0005886">
    <property type="term" value="C:plasma membrane"/>
    <property type="evidence" value="ECO:0007669"/>
    <property type="project" value="UniProtKB-SubCell"/>
</dbReference>
<protein>
    <recommendedName>
        <fullName evidence="3">histidine kinase</fullName>
        <ecNumber evidence="3">2.7.13.3</ecNumber>
    </recommendedName>
</protein>
<dbReference type="InterPro" id="IPR011009">
    <property type="entry name" value="Kinase-like_dom_sf"/>
</dbReference>
<comment type="catalytic activity">
    <reaction evidence="1">
        <text>ATP + protein L-histidine = ADP + protein N-phospho-L-histidine.</text>
        <dbReference type="EC" id="2.7.13.3"/>
    </reaction>
</comment>
<keyword evidence="13" id="KW-0902">Two-component regulatory system</keyword>
<dbReference type="FunFam" id="3.30.565.10:FF:000078">
    <property type="entry name" value="Two-component sensor histidine kinase"/>
    <property type="match status" value="1"/>
</dbReference>
<evidence type="ECO:0000256" key="7">
    <source>
        <dbReference type="ARBA" id="ARBA00022679"/>
    </source>
</evidence>
<dbReference type="Pfam" id="PF02518">
    <property type="entry name" value="HATPase_c"/>
    <property type="match status" value="1"/>
</dbReference>
<dbReference type="PROSITE" id="PS50110">
    <property type="entry name" value="RESPONSE_REGULATORY"/>
    <property type="match status" value="1"/>
</dbReference>
<dbReference type="GO" id="GO:0000155">
    <property type="term" value="F:phosphorelay sensor kinase activity"/>
    <property type="evidence" value="ECO:0007669"/>
    <property type="project" value="InterPro"/>
</dbReference>
<dbReference type="CDD" id="cd00082">
    <property type="entry name" value="HisKA"/>
    <property type="match status" value="1"/>
</dbReference>
<reference evidence="22 23" key="1">
    <citation type="submission" date="2019-02" db="EMBL/GenBank/DDBJ databases">
        <title>Deep-cultivation of Planctomycetes and their phenomic and genomic characterization uncovers novel biology.</title>
        <authorList>
            <person name="Wiegand S."/>
            <person name="Jogler M."/>
            <person name="Boedeker C."/>
            <person name="Pinto D."/>
            <person name="Vollmers J."/>
            <person name="Rivas-Marin E."/>
            <person name="Kohn T."/>
            <person name="Peeters S.H."/>
            <person name="Heuer A."/>
            <person name="Rast P."/>
            <person name="Oberbeckmann S."/>
            <person name="Bunk B."/>
            <person name="Jeske O."/>
            <person name="Meyerdierks A."/>
            <person name="Storesund J.E."/>
            <person name="Kallscheuer N."/>
            <person name="Luecker S."/>
            <person name="Lage O.M."/>
            <person name="Pohl T."/>
            <person name="Merkel B.J."/>
            <person name="Hornburger P."/>
            <person name="Mueller R.-W."/>
            <person name="Bruemmer F."/>
            <person name="Labrenz M."/>
            <person name="Spormann A.M."/>
            <person name="Op Den Camp H."/>
            <person name="Overmann J."/>
            <person name="Amann R."/>
            <person name="Jetten M.S.M."/>
            <person name="Mascher T."/>
            <person name="Medema M.H."/>
            <person name="Devos D.P."/>
            <person name="Kaster A.-K."/>
            <person name="Ovreas L."/>
            <person name="Rohde M."/>
            <person name="Galperin M.Y."/>
            <person name="Jogler C."/>
        </authorList>
    </citation>
    <scope>NUCLEOTIDE SEQUENCE [LARGE SCALE GENOMIC DNA]</scope>
    <source>
        <strain evidence="22 23">Pla52n</strain>
    </source>
</reference>
<dbReference type="SUPFAM" id="SSF52540">
    <property type="entry name" value="P-loop containing nucleoside triphosphate hydrolases"/>
    <property type="match status" value="1"/>
</dbReference>
<dbReference type="OrthoDB" id="9762493at2"/>
<evidence type="ECO:0000256" key="13">
    <source>
        <dbReference type="ARBA" id="ARBA00023012"/>
    </source>
</evidence>
<dbReference type="EC" id="2.7.13.3" evidence="3"/>
<dbReference type="InterPro" id="IPR036097">
    <property type="entry name" value="HisK_dim/P_sf"/>
</dbReference>
<dbReference type="Gene3D" id="1.10.287.130">
    <property type="match status" value="1"/>
</dbReference>
<dbReference type="InterPro" id="IPR003661">
    <property type="entry name" value="HisK_dim/P_dom"/>
</dbReference>
<evidence type="ECO:0000256" key="9">
    <source>
        <dbReference type="ARBA" id="ARBA00022741"/>
    </source>
</evidence>
<evidence type="ECO:0000313" key="22">
    <source>
        <dbReference type="EMBL" id="TWU05563.1"/>
    </source>
</evidence>
<dbReference type="InterPro" id="IPR008207">
    <property type="entry name" value="Sig_transdc_His_kin_Hpt_dom"/>
</dbReference>
<evidence type="ECO:0000259" key="18">
    <source>
        <dbReference type="PROSITE" id="PS50011"/>
    </source>
</evidence>
<keyword evidence="11" id="KW-0067">ATP-binding</keyword>
<evidence type="ECO:0000256" key="8">
    <source>
        <dbReference type="ARBA" id="ARBA00022692"/>
    </source>
</evidence>
<dbReference type="Gene3D" id="1.25.40.10">
    <property type="entry name" value="Tetratricopeptide repeat domain"/>
    <property type="match status" value="2"/>
</dbReference>
<comment type="caution">
    <text evidence="22">The sequence shown here is derived from an EMBL/GenBank/DDBJ whole genome shotgun (WGS) entry which is preliminary data.</text>
</comment>
<keyword evidence="12" id="KW-1133">Transmembrane helix</keyword>
<evidence type="ECO:0000256" key="4">
    <source>
        <dbReference type="ARBA" id="ARBA00022475"/>
    </source>
</evidence>
<dbReference type="PANTHER" id="PTHR43047">
    <property type="entry name" value="TWO-COMPONENT HISTIDINE PROTEIN KINASE"/>
    <property type="match status" value="1"/>
</dbReference>
<feature type="modified residue" description="4-aspartylphosphate" evidence="16">
    <location>
        <position position="1796"/>
    </location>
</feature>
<dbReference type="Pfam" id="PF00512">
    <property type="entry name" value="HisKA"/>
    <property type="match status" value="1"/>
</dbReference>